<accession>A0A914ZXX5</accession>
<sequence>MFKNTMWSGKSLLRLMLSTAYQLCLLTELCCLVFSAHAFAYRYTIDVTHACLHCLFPTTDLRLNLFLFKIVEENAAAESLYVADTLSMHSLYAQYQIALSVTIKRRKFFNFTAASLRVPSSRAVLLPRMLCYP</sequence>
<evidence type="ECO:0000313" key="1">
    <source>
        <dbReference type="Proteomes" id="UP000887569"/>
    </source>
</evidence>
<dbReference type="Proteomes" id="UP000887569">
    <property type="component" value="Unplaced"/>
</dbReference>
<protein>
    <submittedName>
        <fullName evidence="2">Secreted protein</fullName>
    </submittedName>
</protein>
<keyword evidence="1" id="KW-1185">Reference proteome</keyword>
<dbReference type="WBParaSite" id="PgE030_g002_t01">
    <property type="protein sequence ID" value="PgE030_g002_t01"/>
    <property type="gene ID" value="PgE030_g002"/>
</dbReference>
<reference evidence="2" key="1">
    <citation type="submission" date="2022-11" db="UniProtKB">
        <authorList>
            <consortium name="WormBaseParasite"/>
        </authorList>
    </citation>
    <scope>IDENTIFICATION</scope>
</reference>
<name>A0A914ZXX5_PARUN</name>
<proteinExistence type="predicted"/>
<dbReference type="AlphaFoldDB" id="A0A914ZXX5"/>
<evidence type="ECO:0000313" key="2">
    <source>
        <dbReference type="WBParaSite" id="PgE030_g002_t01"/>
    </source>
</evidence>
<organism evidence="1 2">
    <name type="scientific">Parascaris univalens</name>
    <name type="common">Nematode worm</name>
    <dbReference type="NCBI Taxonomy" id="6257"/>
    <lineage>
        <taxon>Eukaryota</taxon>
        <taxon>Metazoa</taxon>
        <taxon>Ecdysozoa</taxon>
        <taxon>Nematoda</taxon>
        <taxon>Chromadorea</taxon>
        <taxon>Rhabditida</taxon>
        <taxon>Spirurina</taxon>
        <taxon>Ascaridomorpha</taxon>
        <taxon>Ascaridoidea</taxon>
        <taxon>Ascarididae</taxon>
        <taxon>Parascaris</taxon>
    </lineage>
</organism>